<dbReference type="AlphaFoldDB" id="A0A9W8UR71"/>
<name>A0A9W8UR71_AKAMU</name>
<dbReference type="RefSeq" id="XP_056057900.1">
    <property type="nucleotide sequence ID" value="XM_056199452.1"/>
</dbReference>
<sequence length="128" mass="14413">MPRYCPAWHGDGSKCGSQKQNIYRDERCNQGNYDGMDQYAKDIYHRISRILTLSERCTLLRICGQPPNPKYFFDAGGLIPIAGKGYSASDGHQNVELVLGAKGHISKEIAVQVQDGCTFYLLWIVKKE</sequence>
<comment type="caution">
    <text evidence="1">The sequence shown here is derived from an EMBL/GenBank/DDBJ whole genome shotgun (WGS) entry which is preliminary data.</text>
</comment>
<keyword evidence="2" id="KW-1185">Reference proteome</keyword>
<dbReference type="Proteomes" id="UP001144673">
    <property type="component" value="Unassembled WGS sequence"/>
</dbReference>
<gene>
    <name evidence="1" type="ORF">LMH87_007553</name>
</gene>
<dbReference type="EMBL" id="JAJHUN010000002">
    <property type="protein sequence ID" value="KAJ4161516.1"/>
    <property type="molecule type" value="Genomic_DNA"/>
</dbReference>
<proteinExistence type="predicted"/>
<evidence type="ECO:0000313" key="2">
    <source>
        <dbReference type="Proteomes" id="UP001144673"/>
    </source>
</evidence>
<organism evidence="1 2">
    <name type="scientific">Akanthomyces muscarius</name>
    <name type="common">Entomopathogenic fungus</name>
    <name type="synonym">Lecanicillium muscarium</name>
    <dbReference type="NCBI Taxonomy" id="2231603"/>
    <lineage>
        <taxon>Eukaryota</taxon>
        <taxon>Fungi</taxon>
        <taxon>Dikarya</taxon>
        <taxon>Ascomycota</taxon>
        <taxon>Pezizomycotina</taxon>
        <taxon>Sordariomycetes</taxon>
        <taxon>Hypocreomycetidae</taxon>
        <taxon>Hypocreales</taxon>
        <taxon>Cordycipitaceae</taxon>
        <taxon>Akanthomyces</taxon>
    </lineage>
</organism>
<dbReference type="GeneID" id="80894712"/>
<protein>
    <submittedName>
        <fullName evidence="1">Uncharacterized protein</fullName>
    </submittedName>
</protein>
<reference evidence="1" key="1">
    <citation type="journal article" date="2023" name="Access Microbiol">
        <title>De-novo genome assembly for Akanthomyces muscarius, a biocontrol agent of insect agricultural pests.</title>
        <authorList>
            <person name="Erdos Z."/>
            <person name="Studholme D.J."/>
            <person name="Raymond B."/>
            <person name="Sharma M."/>
        </authorList>
    </citation>
    <scope>NUCLEOTIDE SEQUENCE</scope>
    <source>
        <strain evidence="1">Ve6</strain>
    </source>
</reference>
<dbReference type="KEGG" id="amus:LMH87_007553"/>
<accession>A0A9W8UR71</accession>
<evidence type="ECO:0000313" key="1">
    <source>
        <dbReference type="EMBL" id="KAJ4161516.1"/>
    </source>
</evidence>